<organism evidence="2 3">
    <name type="scientific">Sporichthya brevicatena</name>
    <dbReference type="NCBI Taxonomy" id="171442"/>
    <lineage>
        <taxon>Bacteria</taxon>
        <taxon>Bacillati</taxon>
        <taxon>Actinomycetota</taxon>
        <taxon>Actinomycetes</taxon>
        <taxon>Sporichthyales</taxon>
        <taxon>Sporichthyaceae</taxon>
        <taxon>Sporichthya</taxon>
    </lineage>
</organism>
<feature type="domain" description="Luciferase-like" evidence="1">
    <location>
        <begin position="19"/>
        <end position="303"/>
    </location>
</feature>
<dbReference type="PANTHER" id="PTHR30137">
    <property type="entry name" value="LUCIFERASE-LIKE MONOOXYGENASE"/>
    <property type="match status" value="1"/>
</dbReference>
<dbReference type="SUPFAM" id="SSF51679">
    <property type="entry name" value="Bacterial luciferase-like"/>
    <property type="match status" value="1"/>
</dbReference>
<gene>
    <name evidence="2" type="ORF">GCM10009547_12370</name>
</gene>
<dbReference type="InterPro" id="IPR011251">
    <property type="entry name" value="Luciferase-like_dom"/>
</dbReference>
<evidence type="ECO:0000313" key="3">
    <source>
        <dbReference type="Proteomes" id="UP001500957"/>
    </source>
</evidence>
<dbReference type="Gene3D" id="3.20.20.30">
    <property type="entry name" value="Luciferase-like domain"/>
    <property type="match status" value="1"/>
</dbReference>
<evidence type="ECO:0000313" key="2">
    <source>
        <dbReference type="EMBL" id="GAA0611863.1"/>
    </source>
</evidence>
<dbReference type="RefSeq" id="WP_344602715.1">
    <property type="nucleotide sequence ID" value="NZ_BAAAHE010000008.1"/>
</dbReference>
<reference evidence="2 3" key="1">
    <citation type="journal article" date="2019" name="Int. J. Syst. Evol. Microbiol.">
        <title>The Global Catalogue of Microorganisms (GCM) 10K type strain sequencing project: providing services to taxonomists for standard genome sequencing and annotation.</title>
        <authorList>
            <consortium name="The Broad Institute Genomics Platform"/>
            <consortium name="The Broad Institute Genome Sequencing Center for Infectious Disease"/>
            <person name="Wu L."/>
            <person name="Ma J."/>
        </authorList>
    </citation>
    <scope>NUCLEOTIDE SEQUENCE [LARGE SCALE GENOMIC DNA]</scope>
    <source>
        <strain evidence="2 3">JCM 10671</strain>
    </source>
</reference>
<dbReference type="Proteomes" id="UP001500957">
    <property type="component" value="Unassembled WGS sequence"/>
</dbReference>
<protein>
    <recommendedName>
        <fullName evidence="1">Luciferase-like domain-containing protein</fullName>
    </recommendedName>
</protein>
<keyword evidence="3" id="KW-1185">Reference proteome</keyword>
<name>A0ABN1GHU1_9ACTN</name>
<evidence type="ECO:0000259" key="1">
    <source>
        <dbReference type="Pfam" id="PF00296"/>
    </source>
</evidence>
<comment type="caution">
    <text evidence="2">The sequence shown here is derived from an EMBL/GenBank/DDBJ whole genome shotgun (WGS) entry which is preliminary data.</text>
</comment>
<dbReference type="InterPro" id="IPR050766">
    <property type="entry name" value="Bact_Lucif_Oxidored"/>
</dbReference>
<dbReference type="InterPro" id="IPR036661">
    <property type="entry name" value="Luciferase-like_sf"/>
</dbReference>
<proteinExistence type="predicted"/>
<dbReference type="Pfam" id="PF00296">
    <property type="entry name" value="Bac_luciferase"/>
    <property type="match status" value="1"/>
</dbReference>
<accession>A0ABN1GHU1</accession>
<sequence>MKFHLVQPGTIGSKEEIQQGMAGQRKDLYLRYLEEIRQYVGMADDLGYASYGHNEHHLQLEGFEVTNHPGMFSLFIGQNSKRIKAATLGYVLPTHNPVRVAEEIATLDNMLQGRLIVGFTRGYQGRWVGSYASIQGVGATTPELAKSRDDIDTMNREIFEESVSVVKKAWMNSTFTHKGKWWQFPPEGGLPGHPAYEAYGAGVGPDGRVEEIGIAPRCYQDPHPPIYGAFAHSMRTITMWAREGGKPIVLANQMEFCEALWNKYIETAAKCGREVSRADAAAWGGILILADSKEEEERIRAEYEWQYNTWFKPFGQGLANYLIGTPDDICRQIEAAQKRLGFNEMWIQWGQGYRSFEKNQEDLHRFATEVIPNFADKDAEGTWV</sequence>
<dbReference type="PANTHER" id="PTHR30137:SF6">
    <property type="entry name" value="LUCIFERASE-LIKE MONOOXYGENASE"/>
    <property type="match status" value="1"/>
</dbReference>
<dbReference type="EMBL" id="BAAAHE010000008">
    <property type="protein sequence ID" value="GAA0611863.1"/>
    <property type="molecule type" value="Genomic_DNA"/>
</dbReference>